<accession>A0AAW2U9Y1</accession>
<sequence length="178" mass="20147">MKTRKKLGTEKARQLGGGKGASLRAGDIDNYRAWKEKVLPHLLYMSPLENRRTQVHGGRGRNRRQSPNCSLSLPRGRGFSLRLLLLLVYQTTEGCRHPSEAPPPTTKRACGPRIRLSRSGLGGIIAGVDLPHKLNELIRRRTHDMQKLTFFSRKIEKSKTEEEELTRRKMAGVSLQEV</sequence>
<comment type="caution">
    <text evidence="2">The sequence shown here is derived from an EMBL/GenBank/DDBJ whole genome shotgun (WGS) entry which is preliminary data.</text>
</comment>
<feature type="region of interest" description="Disordered" evidence="1">
    <location>
        <begin position="50"/>
        <end position="72"/>
    </location>
</feature>
<evidence type="ECO:0000256" key="1">
    <source>
        <dbReference type="SAM" id="MobiDB-lite"/>
    </source>
</evidence>
<protein>
    <submittedName>
        <fullName evidence="2">Uncharacterized protein</fullName>
    </submittedName>
</protein>
<reference evidence="2" key="2">
    <citation type="journal article" date="2024" name="Plant">
        <title>Genomic evolution and insights into agronomic trait innovations of Sesamum species.</title>
        <authorList>
            <person name="Miao H."/>
            <person name="Wang L."/>
            <person name="Qu L."/>
            <person name="Liu H."/>
            <person name="Sun Y."/>
            <person name="Le M."/>
            <person name="Wang Q."/>
            <person name="Wei S."/>
            <person name="Zheng Y."/>
            <person name="Lin W."/>
            <person name="Duan Y."/>
            <person name="Cao H."/>
            <person name="Xiong S."/>
            <person name="Wang X."/>
            <person name="Wei L."/>
            <person name="Li C."/>
            <person name="Ma Q."/>
            <person name="Ju M."/>
            <person name="Zhao R."/>
            <person name="Li G."/>
            <person name="Mu C."/>
            <person name="Tian Q."/>
            <person name="Mei H."/>
            <person name="Zhang T."/>
            <person name="Gao T."/>
            <person name="Zhang H."/>
        </authorList>
    </citation>
    <scope>NUCLEOTIDE SEQUENCE</scope>
    <source>
        <strain evidence="2">G02</strain>
    </source>
</reference>
<dbReference type="AlphaFoldDB" id="A0AAW2U9Y1"/>
<proteinExistence type="predicted"/>
<dbReference type="EMBL" id="JACGWJ010000006">
    <property type="protein sequence ID" value="KAL0413373.1"/>
    <property type="molecule type" value="Genomic_DNA"/>
</dbReference>
<organism evidence="2">
    <name type="scientific">Sesamum radiatum</name>
    <name type="common">Black benniseed</name>
    <dbReference type="NCBI Taxonomy" id="300843"/>
    <lineage>
        <taxon>Eukaryota</taxon>
        <taxon>Viridiplantae</taxon>
        <taxon>Streptophyta</taxon>
        <taxon>Embryophyta</taxon>
        <taxon>Tracheophyta</taxon>
        <taxon>Spermatophyta</taxon>
        <taxon>Magnoliopsida</taxon>
        <taxon>eudicotyledons</taxon>
        <taxon>Gunneridae</taxon>
        <taxon>Pentapetalae</taxon>
        <taxon>asterids</taxon>
        <taxon>lamiids</taxon>
        <taxon>Lamiales</taxon>
        <taxon>Pedaliaceae</taxon>
        <taxon>Sesamum</taxon>
    </lineage>
</organism>
<gene>
    <name evidence="2" type="ORF">Sradi_1539000</name>
</gene>
<reference evidence="2" key="1">
    <citation type="submission" date="2020-06" db="EMBL/GenBank/DDBJ databases">
        <authorList>
            <person name="Li T."/>
            <person name="Hu X."/>
            <person name="Zhang T."/>
            <person name="Song X."/>
            <person name="Zhang H."/>
            <person name="Dai N."/>
            <person name="Sheng W."/>
            <person name="Hou X."/>
            <person name="Wei L."/>
        </authorList>
    </citation>
    <scope>NUCLEOTIDE SEQUENCE</scope>
    <source>
        <strain evidence="2">G02</strain>
        <tissue evidence="2">Leaf</tissue>
    </source>
</reference>
<evidence type="ECO:0000313" key="2">
    <source>
        <dbReference type="EMBL" id="KAL0413373.1"/>
    </source>
</evidence>
<name>A0AAW2U9Y1_SESRA</name>
<feature type="region of interest" description="Disordered" evidence="1">
    <location>
        <begin position="1"/>
        <end position="22"/>
    </location>
</feature>